<dbReference type="PANTHER" id="PTHR44757">
    <property type="entry name" value="DIGUANYLATE CYCLASE DGCP"/>
    <property type="match status" value="1"/>
</dbReference>
<organism evidence="5 6">
    <name type="scientific">Azohydromonas lata</name>
    <dbReference type="NCBI Taxonomy" id="45677"/>
    <lineage>
        <taxon>Bacteria</taxon>
        <taxon>Pseudomonadati</taxon>
        <taxon>Pseudomonadota</taxon>
        <taxon>Betaproteobacteria</taxon>
        <taxon>Burkholderiales</taxon>
        <taxon>Sphaerotilaceae</taxon>
        <taxon>Azohydromonas</taxon>
    </lineage>
</organism>
<dbReference type="InterPro" id="IPR029787">
    <property type="entry name" value="Nucleotide_cyclase"/>
</dbReference>
<dbReference type="PROSITE" id="PS50887">
    <property type="entry name" value="GGDEF"/>
    <property type="match status" value="1"/>
</dbReference>
<name>A0ABU5IA37_9BURK</name>
<proteinExistence type="predicted"/>
<dbReference type="Gene3D" id="3.30.70.270">
    <property type="match status" value="1"/>
</dbReference>
<dbReference type="Pfam" id="PF00989">
    <property type="entry name" value="PAS"/>
    <property type="match status" value="2"/>
</dbReference>
<dbReference type="InterPro" id="IPR000014">
    <property type="entry name" value="PAS"/>
</dbReference>
<dbReference type="CDD" id="cd01949">
    <property type="entry name" value="GGDEF"/>
    <property type="match status" value="1"/>
</dbReference>
<evidence type="ECO:0000259" key="1">
    <source>
        <dbReference type="PROSITE" id="PS50112"/>
    </source>
</evidence>
<keyword evidence="6" id="KW-1185">Reference proteome</keyword>
<dbReference type="Proteomes" id="UP001293718">
    <property type="component" value="Unassembled WGS sequence"/>
</dbReference>
<feature type="domain" description="EAL" evidence="3">
    <location>
        <begin position="462"/>
        <end position="719"/>
    </location>
</feature>
<dbReference type="NCBIfam" id="TIGR00229">
    <property type="entry name" value="sensory_box"/>
    <property type="match status" value="2"/>
</dbReference>
<dbReference type="PANTHER" id="PTHR44757:SF2">
    <property type="entry name" value="BIOFILM ARCHITECTURE MAINTENANCE PROTEIN MBAA"/>
    <property type="match status" value="1"/>
</dbReference>
<dbReference type="CDD" id="cd00130">
    <property type="entry name" value="PAS"/>
    <property type="match status" value="2"/>
</dbReference>
<gene>
    <name evidence="5" type="ORF">SM757_05230</name>
</gene>
<evidence type="ECO:0000313" key="6">
    <source>
        <dbReference type="Proteomes" id="UP001293718"/>
    </source>
</evidence>
<feature type="domain" description="PAS" evidence="1">
    <location>
        <begin position="38"/>
        <end position="108"/>
    </location>
</feature>
<evidence type="ECO:0000259" key="4">
    <source>
        <dbReference type="PROSITE" id="PS50887"/>
    </source>
</evidence>
<dbReference type="SUPFAM" id="SSF141868">
    <property type="entry name" value="EAL domain-like"/>
    <property type="match status" value="1"/>
</dbReference>
<dbReference type="PROSITE" id="PS50883">
    <property type="entry name" value="EAL"/>
    <property type="match status" value="1"/>
</dbReference>
<dbReference type="SUPFAM" id="SSF55785">
    <property type="entry name" value="PYP-like sensor domain (PAS domain)"/>
    <property type="match status" value="2"/>
</dbReference>
<dbReference type="CDD" id="cd01948">
    <property type="entry name" value="EAL"/>
    <property type="match status" value="1"/>
</dbReference>
<feature type="domain" description="PAS" evidence="1">
    <location>
        <begin position="161"/>
        <end position="232"/>
    </location>
</feature>
<dbReference type="InterPro" id="IPR052155">
    <property type="entry name" value="Biofilm_reg_signaling"/>
</dbReference>
<dbReference type="InterPro" id="IPR001633">
    <property type="entry name" value="EAL_dom"/>
</dbReference>
<dbReference type="Gene3D" id="3.20.20.450">
    <property type="entry name" value="EAL domain"/>
    <property type="match status" value="1"/>
</dbReference>
<dbReference type="PROSITE" id="PS50113">
    <property type="entry name" value="PAC"/>
    <property type="match status" value="2"/>
</dbReference>
<evidence type="ECO:0000259" key="3">
    <source>
        <dbReference type="PROSITE" id="PS50883"/>
    </source>
</evidence>
<dbReference type="Gene3D" id="3.30.450.20">
    <property type="entry name" value="PAS domain"/>
    <property type="match status" value="2"/>
</dbReference>
<dbReference type="Pfam" id="PF00990">
    <property type="entry name" value="GGDEF"/>
    <property type="match status" value="1"/>
</dbReference>
<dbReference type="InterPro" id="IPR035965">
    <property type="entry name" value="PAS-like_dom_sf"/>
</dbReference>
<dbReference type="InterPro" id="IPR000160">
    <property type="entry name" value="GGDEF_dom"/>
</dbReference>
<dbReference type="InterPro" id="IPR043128">
    <property type="entry name" value="Rev_trsase/Diguanyl_cyclase"/>
</dbReference>
<reference evidence="5 6" key="1">
    <citation type="submission" date="2023-11" db="EMBL/GenBank/DDBJ databases">
        <title>Draft genome of Azohydromonas lata strain H1 (DSM1123), a polyhydroxyalkanoate producer.</title>
        <authorList>
            <person name="Traversa D."/>
            <person name="D'Addabbo P."/>
            <person name="Pazzani C."/>
            <person name="Manzari C."/>
            <person name="Chiara M."/>
            <person name="Scrascia M."/>
        </authorList>
    </citation>
    <scope>NUCLEOTIDE SEQUENCE [LARGE SCALE GENOMIC DNA]</scope>
    <source>
        <strain evidence="5 6">H1</strain>
    </source>
</reference>
<dbReference type="RefSeq" id="WP_322464653.1">
    <property type="nucleotide sequence ID" value="NZ_JAXOJX010000005.1"/>
</dbReference>
<comment type="caution">
    <text evidence="5">The sequence shown here is derived from an EMBL/GenBank/DDBJ whole genome shotgun (WGS) entry which is preliminary data.</text>
</comment>
<dbReference type="InterPro" id="IPR000700">
    <property type="entry name" value="PAS-assoc_C"/>
</dbReference>
<dbReference type="Pfam" id="PF00563">
    <property type="entry name" value="EAL"/>
    <property type="match status" value="1"/>
</dbReference>
<dbReference type="SMART" id="SM00091">
    <property type="entry name" value="PAS"/>
    <property type="match status" value="2"/>
</dbReference>
<dbReference type="SUPFAM" id="SSF55073">
    <property type="entry name" value="Nucleotide cyclase"/>
    <property type="match status" value="1"/>
</dbReference>
<dbReference type="InterPro" id="IPR001610">
    <property type="entry name" value="PAC"/>
</dbReference>
<dbReference type="EMBL" id="JAXOJX010000005">
    <property type="protein sequence ID" value="MDZ5455968.1"/>
    <property type="molecule type" value="Genomic_DNA"/>
</dbReference>
<dbReference type="InterPro" id="IPR035919">
    <property type="entry name" value="EAL_sf"/>
</dbReference>
<evidence type="ECO:0000259" key="2">
    <source>
        <dbReference type="PROSITE" id="PS50113"/>
    </source>
</evidence>
<feature type="domain" description="GGDEF" evidence="4">
    <location>
        <begin position="321"/>
        <end position="454"/>
    </location>
</feature>
<dbReference type="SMART" id="SM00052">
    <property type="entry name" value="EAL"/>
    <property type="match status" value="1"/>
</dbReference>
<dbReference type="PROSITE" id="PS50112">
    <property type="entry name" value="PAS"/>
    <property type="match status" value="2"/>
</dbReference>
<evidence type="ECO:0000313" key="5">
    <source>
        <dbReference type="EMBL" id="MDZ5455968.1"/>
    </source>
</evidence>
<feature type="domain" description="PAC" evidence="2">
    <location>
        <begin position="234"/>
        <end position="286"/>
    </location>
</feature>
<dbReference type="InterPro" id="IPR013767">
    <property type="entry name" value="PAS_fold"/>
</dbReference>
<dbReference type="SMART" id="SM00086">
    <property type="entry name" value="PAC"/>
    <property type="match status" value="2"/>
</dbReference>
<sequence>MPTVFPVPAVAQVPTAPAAARPAADAPTEAVCAALRHELRTVRSVVDVLKEVVFQTDAAGRWTFLNPAWTDVLGHDVQASLGTPFLDCVHPEDRERSAALLAPLMEREQENCRHEIRCVARDGSLRRVEVFARLTLDGQGRVVGTSGTLTDVTERRRAEERLRLAASVFEGTHEGIVITDPQGRIVEVNDAFEAVTGYRREQVIGRTPALLSSGRQDRAFYERLWERLLATGKWSGEIWNRRADGELVAELLRISAVHAEDGELTHYVGIFSDVTGQKRQQEHLERLAHYDALTGLPNRVLALDRLGQLMAGAHRLGPQGGQVAVCYLDLDGFKEVNDRFGHAQGDALLMAAAARMRHAVREGDTVARLGGDEFVLLLARVHGMASVQPVLERVLESLAQPYSLAGEAPQVSASMGVALYPEHGTTADHLLRAADQAMYRAKRLGKNRACMAGDGVERAPAQAVLIEELRTALATDQLRLHYQPKICARTRRVLGVEALVRWQHPVRGLVPPGDFLPVLQGTPLEVTLDLWVLRAGVRQLAQWRAAGRELGMSINVSPGTLVLPDLPAAVAEIVREAAPLQPQLLGGIELEVLETAALADLGAASRAIQTCAEHGISCALDDFGTGYSSLSYLRRLPVRTLKIDRSFVSNMLGDRGDLDIVRAVIGLAEAFGVDTVAEGVETAAHARLLDELGCSQLQGFGIARPMAAPALEAWLDRQDGLRLEQVA</sequence>
<dbReference type="NCBIfam" id="TIGR00254">
    <property type="entry name" value="GGDEF"/>
    <property type="match status" value="1"/>
</dbReference>
<feature type="domain" description="PAC" evidence="2">
    <location>
        <begin position="112"/>
        <end position="164"/>
    </location>
</feature>
<accession>A0ABU5IA37</accession>
<dbReference type="SMART" id="SM00267">
    <property type="entry name" value="GGDEF"/>
    <property type="match status" value="1"/>
</dbReference>
<protein>
    <submittedName>
        <fullName evidence="5">EAL domain-containing protein</fullName>
    </submittedName>
</protein>